<dbReference type="SUPFAM" id="SSF53474">
    <property type="entry name" value="alpha/beta-Hydrolases"/>
    <property type="match status" value="1"/>
</dbReference>
<dbReference type="SMART" id="SM00939">
    <property type="entry name" value="PepX_C"/>
    <property type="match status" value="1"/>
</dbReference>
<dbReference type="Gene3D" id="2.60.120.260">
    <property type="entry name" value="Galactose-binding domain-like"/>
    <property type="match status" value="1"/>
</dbReference>
<dbReference type="Gene3D" id="1.10.3020.10">
    <property type="entry name" value="alpha-amino acid ester hydrolase ( Helical cap domain)"/>
    <property type="match status" value="1"/>
</dbReference>
<proteinExistence type="predicted"/>
<dbReference type="GO" id="GO:0008239">
    <property type="term" value="F:dipeptidyl-peptidase activity"/>
    <property type="evidence" value="ECO:0007669"/>
    <property type="project" value="InterPro"/>
</dbReference>
<dbReference type="InterPro" id="IPR013736">
    <property type="entry name" value="Xaa-Pro_dipept_C"/>
</dbReference>
<dbReference type="EMBL" id="JAUEDM010000009">
    <property type="protein sequence ID" value="KAK3312531.1"/>
    <property type="molecule type" value="Genomic_DNA"/>
</dbReference>
<dbReference type="InterPro" id="IPR000383">
    <property type="entry name" value="Xaa-Pro-like_dom"/>
</dbReference>
<gene>
    <name evidence="4" type="ORF">B0H66DRAFT_400382</name>
</gene>
<dbReference type="InterPro" id="IPR029058">
    <property type="entry name" value="AB_hydrolase_fold"/>
</dbReference>
<protein>
    <submittedName>
        <fullName evidence="4">X-Pro dipeptidyl-peptidase-domain-containing protein</fullName>
    </submittedName>
</protein>
<dbReference type="InterPro" id="IPR005674">
    <property type="entry name" value="CocE/Ser_esterase"/>
</dbReference>
<organism evidence="4 5">
    <name type="scientific">Apodospora peruviana</name>
    <dbReference type="NCBI Taxonomy" id="516989"/>
    <lineage>
        <taxon>Eukaryota</taxon>
        <taxon>Fungi</taxon>
        <taxon>Dikarya</taxon>
        <taxon>Ascomycota</taxon>
        <taxon>Pezizomycotina</taxon>
        <taxon>Sordariomycetes</taxon>
        <taxon>Sordariomycetidae</taxon>
        <taxon>Sordariales</taxon>
        <taxon>Lasiosphaeriaceae</taxon>
        <taxon>Apodospora</taxon>
    </lineage>
</organism>
<comment type="caution">
    <text evidence="4">The sequence shown here is derived from an EMBL/GenBank/DDBJ whole genome shotgun (WGS) entry which is preliminary data.</text>
</comment>
<keyword evidence="5" id="KW-1185">Reference proteome</keyword>
<keyword evidence="1" id="KW-0378">Hydrolase</keyword>
<dbReference type="Pfam" id="PF02129">
    <property type="entry name" value="Peptidase_S15"/>
    <property type="match status" value="1"/>
</dbReference>
<dbReference type="InterPro" id="IPR008979">
    <property type="entry name" value="Galactose-bd-like_sf"/>
</dbReference>
<reference evidence="4" key="2">
    <citation type="submission" date="2023-06" db="EMBL/GenBank/DDBJ databases">
        <authorList>
            <consortium name="Lawrence Berkeley National Laboratory"/>
            <person name="Haridas S."/>
            <person name="Hensen N."/>
            <person name="Bonometti L."/>
            <person name="Westerberg I."/>
            <person name="Brannstrom I.O."/>
            <person name="Guillou S."/>
            <person name="Cros-Aarteil S."/>
            <person name="Calhoun S."/>
            <person name="Kuo A."/>
            <person name="Mondo S."/>
            <person name="Pangilinan J."/>
            <person name="Riley R."/>
            <person name="Labutti K."/>
            <person name="Andreopoulos B."/>
            <person name="Lipzen A."/>
            <person name="Chen C."/>
            <person name="Yanf M."/>
            <person name="Daum C."/>
            <person name="Ng V."/>
            <person name="Clum A."/>
            <person name="Steindorff A."/>
            <person name="Ohm R."/>
            <person name="Martin F."/>
            <person name="Silar P."/>
            <person name="Natvig D."/>
            <person name="Lalanne C."/>
            <person name="Gautier V."/>
            <person name="Ament-Velasquez S.L."/>
            <person name="Kruys A."/>
            <person name="Hutchinson M.I."/>
            <person name="Powell A.J."/>
            <person name="Barry K."/>
            <person name="Miller A.N."/>
            <person name="Grigoriev I.V."/>
            <person name="Debuchy R."/>
            <person name="Gladieux P."/>
            <person name="Thoren M.H."/>
            <person name="Johannesson H."/>
        </authorList>
    </citation>
    <scope>NUCLEOTIDE SEQUENCE</scope>
    <source>
        <strain evidence="4">CBS 118394</strain>
    </source>
</reference>
<accession>A0AAE0HV45</accession>
<dbReference type="SUPFAM" id="SSF49785">
    <property type="entry name" value="Galactose-binding domain-like"/>
    <property type="match status" value="1"/>
</dbReference>
<reference evidence="4" key="1">
    <citation type="journal article" date="2023" name="Mol. Phylogenet. Evol.">
        <title>Genome-scale phylogeny and comparative genomics of the fungal order Sordariales.</title>
        <authorList>
            <person name="Hensen N."/>
            <person name="Bonometti L."/>
            <person name="Westerberg I."/>
            <person name="Brannstrom I.O."/>
            <person name="Guillou S."/>
            <person name="Cros-Aarteil S."/>
            <person name="Calhoun S."/>
            <person name="Haridas S."/>
            <person name="Kuo A."/>
            <person name="Mondo S."/>
            <person name="Pangilinan J."/>
            <person name="Riley R."/>
            <person name="LaButti K."/>
            <person name="Andreopoulos B."/>
            <person name="Lipzen A."/>
            <person name="Chen C."/>
            <person name="Yan M."/>
            <person name="Daum C."/>
            <person name="Ng V."/>
            <person name="Clum A."/>
            <person name="Steindorff A."/>
            <person name="Ohm R.A."/>
            <person name="Martin F."/>
            <person name="Silar P."/>
            <person name="Natvig D.O."/>
            <person name="Lalanne C."/>
            <person name="Gautier V."/>
            <person name="Ament-Velasquez S.L."/>
            <person name="Kruys A."/>
            <person name="Hutchinson M.I."/>
            <person name="Powell A.J."/>
            <person name="Barry K."/>
            <person name="Miller A.N."/>
            <person name="Grigoriev I.V."/>
            <person name="Debuchy R."/>
            <person name="Gladieux P."/>
            <person name="Hiltunen Thoren M."/>
            <person name="Johannesson H."/>
        </authorList>
    </citation>
    <scope>NUCLEOTIDE SEQUENCE</scope>
    <source>
        <strain evidence="4">CBS 118394</strain>
    </source>
</reference>
<sequence length="578" mass="64857">MAPPTLTATKQTRGHRDTLFDQLAARSTKIPAERNNYTVQPVRIPVQDEDVEFELAADLYQPVLDDNQGYLGTVLAFGPYGRGVVFSGMLARPYAARGYQVLLVSCRGTYRSGGVFEPFVTEAHDGRAIVAWMREQAWYTGSFAMVGPSYMTYTQWAVLSDNPPDMVASVAAVGPHDFSRFCLGTGGAMTLDTIRWSDSVTSQEDPGWFPPRGPLRMVWQMLTADHRLKYVYESVSMIEAAERKFGDRAPWVLEFCRHPDLSDPHYDERWRRPTRALEVANIPILLMAGWHDIFLDQTIEQYRMLRERKVKGIALVVGPWQHTTVEDAEKETFFWLERHLSKVKPSVDPNELPVRVFVGGVKEWHRLLQWPPATKPLELYLRSGDQLSETKCTDESEEEPASSSFTFDPADPTPTYGGAWLGMSGGGSVVDTPLAARPDVLTFTTKPLYKDTEVMGAPSLELFRESDNPHVDIFFRLSEVDAKGVSRNITEGYRRLDSKRRPEDILPVTLVMKDCAHAFKKGTCIRLVLAGASSRIYHRNPGTSENGLMASSLRSAVHTIHHGKKGGFSRIILPVTSD</sequence>
<feature type="region of interest" description="Disordered" evidence="2">
    <location>
        <begin position="388"/>
        <end position="411"/>
    </location>
</feature>
<evidence type="ECO:0000256" key="2">
    <source>
        <dbReference type="SAM" id="MobiDB-lite"/>
    </source>
</evidence>
<dbReference type="AlphaFoldDB" id="A0AAE0HV45"/>
<dbReference type="Pfam" id="PF08530">
    <property type="entry name" value="PepX_C"/>
    <property type="match status" value="1"/>
</dbReference>
<evidence type="ECO:0000313" key="5">
    <source>
        <dbReference type="Proteomes" id="UP001283341"/>
    </source>
</evidence>
<name>A0AAE0HV45_9PEZI</name>
<evidence type="ECO:0000313" key="4">
    <source>
        <dbReference type="EMBL" id="KAK3312531.1"/>
    </source>
</evidence>
<dbReference type="NCBIfam" id="TIGR00976">
    <property type="entry name" value="CocE_NonD"/>
    <property type="match status" value="1"/>
</dbReference>
<dbReference type="Gene3D" id="3.40.50.1820">
    <property type="entry name" value="alpha/beta hydrolase"/>
    <property type="match status" value="1"/>
</dbReference>
<dbReference type="Proteomes" id="UP001283341">
    <property type="component" value="Unassembled WGS sequence"/>
</dbReference>
<feature type="domain" description="Xaa-Pro dipeptidyl-peptidase C-terminal" evidence="3">
    <location>
        <begin position="333"/>
        <end position="571"/>
    </location>
</feature>
<evidence type="ECO:0000259" key="3">
    <source>
        <dbReference type="SMART" id="SM00939"/>
    </source>
</evidence>
<evidence type="ECO:0000256" key="1">
    <source>
        <dbReference type="ARBA" id="ARBA00022801"/>
    </source>
</evidence>